<gene>
    <name evidence="1" type="ORF">MSAR_24640</name>
</gene>
<organism evidence="1 2">
    <name type="scientific">Mycolicibacterium sarraceniae</name>
    <dbReference type="NCBI Taxonomy" id="1534348"/>
    <lineage>
        <taxon>Bacteria</taxon>
        <taxon>Bacillati</taxon>
        <taxon>Actinomycetota</taxon>
        <taxon>Actinomycetes</taxon>
        <taxon>Mycobacteriales</taxon>
        <taxon>Mycobacteriaceae</taxon>
        <taxon>Mycolicibacterium</taxon>
    </lineage>
</organism>
<accession>A0A7I7SR96</accession>
<evidence type="ECO:0008006" key="3">
    <source>
        <dbReference type="Google" id="ProtNLM"/>
    </source>
</evidence>
<name>A0A7I7SR96_9MYCO</name>
<dbReference type="KEGG" id="msar:MSAR_24640"/>
<protein>
    <recommendedName>
        <fullName evidence="3">Glycosyl transferase</fullName>
    </recommendedName>
</protein>
<dbReference type="EMBL" id="AP022595">
    <property type="protein sequence ID" value="BBY59328.1"/>
    <property type="molecule type" value="Genomic_DNA"/>
</dbReference>
<sequence length="60" mass="6866">MPANDELAFAQAISDLLDEPARRTTMGLLGRARLEKQLSWEFSRQELVEFYHRMIPTAGS</sequence>
<dbReference type="Gene3D" id="3.40.50.2000">
    <property type="entry name" value="Glycogen Phosphorylase B"/>
    <property type="match status" value="1"/>
</dbReference>
<dbReference type="AlphaFoldDB" id="A0A7I7SR96"/>
<dbReference type="Proteomes" id="UP000466445">
    <property type="component" value="Chromosome"/>
</dbReference>
<proteinExistence type="predicted"/>
<dbReference type="SUPFAM" id="SSF53756">
    <property type="entry name" value="UDP-Glycosyltransferase/glycogen phosphorylase"/>
    <property type="match status" value="1"/>
</dbReference>
<reference evidence="1 2" key="1">
    <citation type="journal article" date="2019" name="Emerg. Microbes Infect.">
        <title>Comprehensive subspecies identification of 175 nontuberculous mycobacteria species based on 7547 genomic profiles.</title>
        <authorList>
            <person name="Matsumoto Y."/>
            <person name="Kinjo T."/>
            <person name="Motooka D."/>
            <person name="Nabeya D."/>
            <person name="Jung N."/>
            <person name="Uechi K."/>
            <person name="Horii T."/>
            <person name="Iida T."/>
            <person name="Fujita J."/>
            <person name="Nakamura S."/>
        </authorList>
    </citation>
    <scope>NUCLEOTIDE SEQUENCE [LARGE SCALE GENOMIC DNA]</scope>
    <source>
        <strain evidence="1 2">JCM 30395</strain>
    </source>
</reference>
<evidence type="ECO:0000313" key="2">
    <source>
        <dbReference type="Proteomes" id="UP000466445"/>
    </source>
</evidence>
<evidence type="ECO:0000313" key="1">
    <source>
        <dbReference type="EMBL" id="BBY59328.1"/>
    </source>
</evidence>
<keyword evidence="2" id="KW-1185">Reference proteome</keyword>